<dbReference type="GeneID" id="75169025"/>
<proteinExistence type="predicted"/>
<dbReference type="GO" id="GO:0004713">
    <property type="term" value="F:protein tyrosine kinase activity"/>
    <property type="evidence" value="ECO:0007669"/>
    <property type="project" value="TreeGrafter"/>
</dbReference>
<dbReference type="GO" id="GO:0005886">
    <property type="term" value="C:plasma membrane"/>
    <property type="evidence" value="ECO:0007669"/>
    <property type="project" value="UniProtKB-SubCell"/>
</dbReference>
<evidence type="ECO:0000256" key="1">
    <source>
        <dbReference type="ARBA" id="ARBA00004651"/>
    </source>
</evidence>
<evidence type="ECO:0000313" key="9">
    <source>
        <dbReference type="Proteomes" id="UP000565155"/>
    </source>
</evidence>
<dbReference type="Pfam" id="PF13807">
    <property type="entry name" value="GNVR"/>
    <property type="match status" value="1"/>
</dbReference>
<protein>
    <submittedName>
        <fullName evidence="8">LPS O-antigen length regulator</fullName>
    </submittedName>
</protein>
<organism evidence="8 9">
    <name type="scientific">Vibrio alginolyticus</name>
    <dbReference type="NCBI Taxonomy" id="663"/>
    <lineage>
        <taxon>Bacteria</taxon>
        <taxon>Pseudomonadati</taxon>
        <taxon>Pseudomonadota</taxon>
        <taxon>Gammaproteobacteria</taxon>
        <taxon>Vibrionales</taxon>
        <taxon>Vibrionaceae</taxon>
        <taxon>Vibrio</taxon>
    </lineage>
</organism>
<reference evidence="8 9" key="1">
    <citation type="submission" date="2020-04" db="EMBL/GenBank/DDBJ databases">
        <title>Whole-genome sequencing of Vibrio spp. from China reveals different genetic environments of blaCTX-M-14 among diverse lineages.</title>
        <authorList>
            <person name="Zheng Z."/>
            <person name="Ye L."/>
            <person name="Chen S."/>
        </authorList>
    </citation>
    <scope>NUCLEOTIDE SEQUENCE [LARGE SCALE GENOMIC DNA]</scope>
    <source>
        <strain evidence="8 9">Vb1636</strain>
    </source>
</reference>
<keyword evidence="5" id="KW-0472">Membrane</keyword>
<gene>
    <name evidence="8" type="ORF">HKB35_01530</name>
</gene>
<comment type="caution">
    <text evidence="8">The sequence shown here is derived from an EMBL/GenBank/DDBJ whole genome shotgun (WGS) entry which is preliminary data.</text>
</comment>
<evidence type="ECO:0000256" key="2">
    <source>
        <dbReference type="ARBA" id="ARBA00022475"/>
    </source>
</evidence>
<evidence type="ECO:0000259" key="7">
    <source>
        <dbReference type="Pfam" id="PF13807"/>
    </source>
</evidence>
<dbReference type="RefSeq" id="WP_042522616.1">
    <property type="nucleotide sequence ID" value="NZ_CP071058.1"/>
</dbReference>
<name>A0A0P7EXK3_VIBAL</name>
<keyword evidence="2" id="KW-1003">Cell membrane</keyword>
<feature type="domain" description="Tyrosine-protein kinase G-rich" evidence="7">
    <location>
        <begin position="227"/>
        <end position="292"/>
    </location>
</feature>
<dbReference type="PANTHER" id="PTHR32309:SF13">
    <property type="entry name" value="FERRIC ENTEROBACTIN TRANSPORT PROTEIN FEPE"/>
    <property type="match status" value="1"/>
</dbReference>
<feature type="domain" description="Polysaccharide chain length determinant N-terminal" evidence="6">
    <location>
        <begin position="7"/>
        <end position="101"/>
    </location>
</feature>
<keyword evidence="3" id="KW-0812">Transmembrane</keyword>
<dbReference type="Proteomes" id="UP000565155">
    <property type="component" value="Unassembled WGS sequence"/>
</dbReference>
<comment type="subcellular location">
    <subcellularLocation>
        <location evidence="1">Cell membrane</location>
        <topology evidence="1">Multi-pass membrane protein</topology>
    </subcellularLocation>
</comment>
<dbReference type="InterPro" id="IPR032807">
    <property type="entry name" value="GNVR"/>
</dbReference>
<evidence type="ECO:0000259" key="6">
    <source>
        <dbReference type="Pfam" id="PF02706"/>
    </source>
</evidence>
<evidence type="ECO:0000256" key="5">
    <source>
        <dbReference type="ARBA" id="ARBA00023136"/>
    </source>
</evidence>
<accession>A0A0P7EXK3</accession>
<dbReference type="PANTHER" id="PTHR32309">
    <property type="entry name" value="TYROSINE-PROTEIN KINASE"/>
    <property type="match status" value="1"/>
</dbReference>
<dbReference type="Pfam" id="PF02706">
    <property type="entry name" value="Wzz"/>
    <property type="match status" value="1"/>
</dbReference>
<evidence type="ECO:0000256" key="4">
    <source>
        <dbReference type="ARBA" id="ARBA00022989"/>
    </source>
</evidence>
<dbReference type="InterPro" id="IPR003856">
    <property type="entry name" value="LPS_length_determ_N"/>
</dbReference>
<dbReference type="AlphaFoldDB" id="A0A0P7EXK3"/>
<evidence type="ECO:0000256" key="3">
    <source>
        <dbReference type="ARBA" id="ARBA00022692"/>
    </source>
</evidence>
<keyword evidence="4" id="KW-1133">Transmembrane helix</keyword>
<dbReference type="EMBL" id="JABCMA010000001">
    <property type="protein sequence ID" value="NMR72300.1"/>
    <property type="molecule type" value="Genomic_DNA"/>
</dbReference>
<sequence>MEKNQLELDIGELIRLLWQQKIMIVAITFIFAVASVLFAISKPNLYKSEAVLFPVTDNTPSSTVGQLGGLAALAGFGSQDSSKQAIALESLRSRVFLGAFIERRDILIPLMAIEHWDAATGKVYIDPEIYDESTSTWTRVVSDGKTPKPTILEATKVLNELLVIDSNKTSGSTIVSLTNQSPVLAKQWLDWLISDLNEWMKNKDINQAKNNIQYLEKQLNLTNLSEMQNVFYQLIEEQTKKLMLAEAQENYIFDIIDPPVVPEEKDSPSRAIICVLGTLIGGILSIIIALIRIAITRKNA</sequence>
<dbReference type="OrthoDB" id="9775724at2"/>
<dbReference type="InterPro" id="IPR050445">
    <property type="entry name" value="Bact_polysacc_biosynth/exp"/>
</dbReference>
<evidence type="ECO:0000313" key="8">
    <source>
        <dbReference type="EMBL" id="NMR72300.1"/>
    </source>
</evidence>